<dbReference type="Gene3D" id="3.30.450.20">
    <property type="entry name" value="PAS domain"/>
    <property type="match status" value="2"/>
</dbReference>
<reference evidence="2" key="1">
    <citation type="submission" date="2025-08" db="UniProtKB">
        <authorList>
            <consortium name="RefSeq"/>
        </authorList>
    </citation>
    <scope>IDENTIFICATION</scope>
    <source>
        <tissue evidence="2">Gonads</tissue>
    </source>
</reference>
<dbReference type="InterPro" id="IPR029151">
    <property type="entry name" value="Sensor-like_sf"/>
</dbReference>
<dbReference type="RefSeq" id="XP_023932431.1">
    <property type="nucleotide sequence ID" value="XM_024076663.1"/>
</dbReference>
<dbReference type="PANTHER" id="PTHR10166">
    <property type="entry name" value="VOLTAGE-DEPENDENT CALCIUM CHANNEL SUBUNIT ALPHA-2/DELTA-RELATED"/>
    <property type="match status" value="1"/>
</dbReference>
<proteinExistence type="predicted"/>
<dbReference type="SUPFAM" id="SSF103190">
    <property type="entry name" value="Sensory domain-like"/>
    <property type="match status" value="1"/>
</dbReference>
<accession>A0A2R2MQB2</accession>
<dbReference type="Proteomes" id="UP000085678">
    <property type="component" value="Unplaced"/>
</dbReference>
<dbReference type="GO" id="GO:0005245">
    <property type="term" value="F:voltage-gated calcium channel activity"/>
    <property type="evidence" value="ECO:0007669"/>
    <property type="project" value="TreeGrafter"/>
</dbReference>
<dbReference type="SUPFAM" id="SSF53300">
    <property type="entry name" value="vWA-like"/>
    <property type="match status" value="1"/>
</dbReference>
<dbReference type="GeneID" id="106178538"/>
<gene>
    <name evidence="2" type="primary">LOC106178538</name>
</gene>
<dbReference type="FunFam" id="3.30.450.20:FF:000267">
    <property type="entry name" value="Voltage-dependent calcium channel subunit alpha-2/delta-1"/>
    <property type="match status" value="1"/>
</dbReference>
<dbReference type="OrthoDB" id="10054666at2759"/>
<dbReference type="PANTHER" id="PTHR10166:SF43">
    <property type="entry name" value="VWA N-TERMINAL DOMAIN-CONTAINING PROTEIN"/>
    <property type="match status" value="1"/>
</dbReference>
<dbReference type="GO" id="GO:0005891">
    <property type="term" value="C:voltage-gated calcium channel complex"/>
    <property type="evidence" value="ECO:0007669"/>
    <property type="project" value="TreeGrafter"/>
</dbReference>
<dbReference type="InterPro" id="IPR051173">
    <property type="entry name" value="Ca_channel_alpha-2/delta"/>
</dbReference>
<keyword evidence="1" id="KW-1185">Reference proteome</keyword>
<dbReference type="STRING" id="7574.A0A2R2MQB2"/>
<dbReference type="AlphaFoldDB" id="A0A2R2MQB2"/>
<organism evidence="1 2">
    <name type="scientific">Lingula anatina</name>
    <name type="common">Brachiopod</name>
    <name type="synonym">Lingula unguis</name>
    <dbReference type="NCBI Taxonomy" id="7574"/>
    <lineage>
        <taxon>Eukaryota</taxon>
        <taxon>Metazoa</taxon>
        <taxon>Spiralia</taxon>
        <taxon>Lophotrochozoa</taxon>
        <taxon>Brachiopoda</taxon>
        <taxon>Linguliformea</taxon>
        <taxon>Lingulata</taxon>
        <taxon>Lingulida</taxon>
        <taxon>Linguloidea</taxon>
        <taxon>Lingulidae</taxon>
        <taxon>Lingula</taxon>
    </lineage>
</organism>
<dbReference type="InParanoid" id="A0A2R2MQB2"/>
<dbReference type="Gene3D" id="3.40.50.410">
    <property type="entry name" value="von Willebrand factor, type A domain"/>
    <property type="match status" value="1"/>
</dbReference>
<name>A0A2R2MQB2_LINAN</name>
<dbReference type="KEGG" id="lak:106178538"/>
<evidence type="ECO:0000313" key="1">
    <source>
        <dbReference type="Proteomes" id="UP000085678"/>
    </source>
</evidence>
<dbReference type="InterPro" id="IPR036465">
    <property type="entry name" value="vWFA_dom_sf"/>
</dbReference>
<sequence length="873" mass="98262">MVPATNAHRKDLIEKIYALEAGGTSELEKGFEMAFDLLNGKARTGCQSILVFVTDGKDTDGENVRCGPGYYTRSGYVPGPICKYNWTKVWDTVKNENQQMTPKARIFSYLTKEDGEIFPGKLACEHRGSMKRIDSGENLISKMSNYFNFLSSNAMNTKGLWTSPYLDAWGLGLLVSYVIPVVSNITGNTIGVVGVDATIEDLENVLKRYQWGSVYSFLINKEGETIFHPFLKPSTNLLDDPIFIPISQLEQDKEGHPTEFSKVLSEMVQGETGHLRIENGRRGSPKGDFRAGIKYEIMPSTYYYGALNDSEYSFAFSLADTDQEFRRSQEPVDKTRFHAPVNKSYFNLLIEYNSTVARREVPGAFEYLEVKYNEPKYPGLRVTYLHSSIFLAPKCYCDPNKYFYNDDLAQKTVDAHLWMNSVDEEMPGCENMENGKYEKGLRADVLITQPIEAHWRNRSFDSLNEVKWTYVGMRTGVFRTYPGHRSTRTYDPSQRPWFFRAKSTPDKTSISTPYMDAAGVGKIVTISQAVFEGMTPRTTENCQNYSKTGPWPGGCVCDSDSDCIVGRCYLSKAPGHNRERRRCATERVEAITCLDILYNDFHKNTMAIMQASDGIKSCGMKYDCPDGEPDCETRCYLFDDRANLIADPDFLNASSLDTSKYKGVTMGKKQGEIMRELIYKHGFFQRKESLDFQGSCSISPYAPKVTLEGTPTNPEEQDNYYKNKGPIPKFSNTYGCIQDVVSFEANSSALGPSHMITGNVSGPCMSGFYYVTELPKTNLFLLVIEDFKEYTETIFFNFNCKIARSVVNSGAYRIINGTCAHQDAAETTLADQGVCPALRDIEIPCTYTTATHTQVSSCVMTLLLVVAVYVIQH</sequence>
<evidence type="ECO:0000313" key="2">
    <source>
        <dbReference type="RefSeq" id="XP_023932431.1"/>
    </source>
</evidence>
<protein>
    <submittedName>
        <fullName evidence="2">Voltage-dependent calcium channel subunit alpha-2/delta-1</fullName>
    </submittedName>
</protein>